<organism evidence="1 2">
    <name type="scientific">Desulfofustis glycolicus DSM 9705</name>
    <dbReference type="NCBI Taxonomy" id="1121409"/>
    <lineage>
        <taxon>Bacteria</taxon>
        <taxon>Pseudomonadati</taxon>
        <taxon>Thermodesulfobacteriota</taxon>
        <taxon>Desulfobulbia</taxon>
        <taxon>Desulfobulbales</taxon>
        <taxon>Desulfocapsaceae</taxon>
        <taxon>Desulfofustis</taxon>
    </lineage>
</organism>
<sequence length="191" mass="21992">MRTCFLILALVLIAVGVGTTAFSTSPQLSGPHFTDIIVTTSETDLLLFGELRNSLNEDMIEGLHNGIPVRFSFFVELEKDRANWFDEELVSLEFTHSLTYDTLKETYVVDTEESPRRRRTAPSLEEAALVLNEINGLKIIELERLVPDSKYRLRIKADLHKKTLPLSLHTIIPFIGWWDVKTDWFTVEFMY</sequence>
<evidence type="ECO:0008006" key="3">
    <source>
        <dbReference type="Google" id="ProtNLM"/>
    </source>
</evidence>
<dbReference type="STRING" id="1121409.SAMN02745124_01829"/>
<dbReference type="EMBL" id="FQXS01000009">
    <property type="protein sequence ID" value="SHH77631.1"/>
    <property type="molecule type" value="Genomic_DNA"/>
</dbReference>
<name>A0A1M5VQS0_9BACT</name>
<dbReference type="Pfam" id="PF14334">
    <property type="entry name" value="DUF4390"/>
    <property type="match status" value="1"/>
</dbReference>
<dbReference type="AlphaFoldDB" id="A0A1M5VQS0"/>
<protein>
    <recommendedName>
        <fullName evidence="3">DUF4390 domain-containing protein</fullName>
    </recommendedName>
</protein>
<evidence type="ECO:0000313" key="2">
    <source>
        <dbReference type="Proteomes" id="UP000184139"/>
    </source>
</evidence>
<dbReference type="Proteomes" id="UP000184139">
    <property type="component" value="Unassembled WGS sequence"/>
</dbReference>
<keyword evidence="2" id="KW-1185">Reference proteome</keyword>
<reference evidence="1 2" key="1">
    <citation type="submission" date="2016-11" db="EMBL/GenBank/DDBJ databases">
        <authorList>
            <person name="Jaros S."/>
            <person name="Januszkiewicz K."/>
            <person name="Wedrychowicz H."/>
        </authorList>
    </citation>
    <scope>NUCLEOTIDE SEQUENCE [LARGE SCALE GENOMIC DNA]</scope>
    <source>
        <strain evidence="1 2">DSM 9705</strain>
    </source>
</reference>
<gene>
    <name evidence="1" type="ORF">SAMN02745124_01829</name>
</gene>
<dbReference type="RefSeq" id="WP_073375382.1">
    <property type="nucleotide sequence ID" value="NZ_FQXS01000009.1"/>
</dbReference>
<dbReference type="OrthoDB" id="5431158at2"/>
<dbReference type="InterPro" id="IPR025500">
    <property type="entry name" value="DUF4390"/>
</dbReference>
<accession>A0A1M5VQS0</accession>
<evidence type="ECO:0000313" key="1">
    <source>
        <dbReference type="EMBL" id="SHH77631.1"/>
    </source>
</evidence>
<proteinExistence type="predicted"/>